<dbReference type="InterPro" id="IPR052727">
    <property type="entry name" value="Rab4/Rab5_effector"/>
</dbReference>
<dbReference type="EMBL" id="BSXT01001447">
    <property type="protein sequence ID" value="GMF42443.1"/>
    <property type="molecule type" value="Genomic_DNA"/>
</dbReference>
<sequence>MVSRFPTAISPFPPLVMADNERDRLEYLAHRLVHKALTDYDAHRRAGGNVDAQNWKLVRKVDQLAMYKRVETTSLYQSADTRQPATPVRPPAESTSIIDNSIMRSRTRQKMPMLLQVGTIQGTLHEVMYGTIAVDGPTMMLKTAYTEDTLLDGETLCQLRGPSAAHPFRFLGVKWAVKSTPHAALAPIVRPRDLVYIEATGILTREESNERVGYHLMHSVSVPGYGPLDDRKIVRAQVSSCILYTETPDSPGVVDVFMKARFDPNGNVSESVAAQSAALAFMYGAKVNVCAQNKKLSWLLRSSPDSQGQQPSRSMSMTRQRSCPICVKSFNMFKGTAECEMCSTVICHRCSVKKKLGFAKTGSKKVILHPVAFCTSCLTHARRLDDFDAARQEVLTGFGVGEASSAARRFKADPLPSVHNCRRRDLQRAKTAPPTISISEPPEIARHHSEGVMAKKDSTPANQYVGKR</sequence>
<dbReference type="AlphaFoldDB" id="A0A9W6XM84"/>
<evidence type="ECO:0000256" key="1">
    <source>
        <dbReference type="SAM" id="MobiDB-lite"/>
    </source>
</evidence>
<dbReference type="Proteomes" id="UP001165121">
    <property type="component" value="Unassembled WGS sequence"/>
</dbReference>
<dbReference type="OrthoDB" id="94615at2759"/>
<name>A0A9W6XM84_9STRA</name>
<dbReference type="SUPFAM" id="SSF57903">
    <property type="entry name" value="FYVE/PHD zinc finger"/>
    <property type="match status" value="1"/>
</dbReference>
<protein>
    <submittedName>
        <fullName evidence="2">Unnamed protein product</fullName>
    </submittedName>
</protein>
<feature type="compositionally biased region" description="Basic and acidic residues" evidence="1">
    <location>
        <begin position="443"/>
        <end position="458"/>
    </location>
</feature>
<dbReference type="InterPro" id="IPR011011">
    <property type="entry name" value="Znf_FYVE_PHD"/>
</dbReference>
<gene>
    <name evidence="2" type="ORF">Pfra01_001388900</name>
</gene>
<feature type="compositionally biased region" description="Low complexity" evidence="1">
    <location>
        <begin position="431"/>
        <end position="442"/>
    </location>
</feature>
<keyword evidence="3" id="KW-1185">Reference proteome</keyword>
<dbReference type="Gene3D" id="3.30.40.10">
    <property type="entry name" value="Zinc/RING finger domain, C3HC4 (zinc finger)"/>
    <property type="match status" value="1"/>
</dbReference>
<comment type="caution">
    <text evidence="2">The sequence shown here is derived from an EMBL/GenBank/DDBJ whole genome shotgun (WGS) entry which is preliminary data.</text>
</comment>
<organism evidence="2 3">
    <name type="scientific">Phytophthora fragariaefolia</name>
    <dbReference type="NCBI Taxonomy" id="1490495"/>
    <lineage>
        <taxon>Eukaryota</taxon>
        <taxon>Sar</taxon>
        <taxon>Stramenopiles</taxon>
        <taxon>Oomycota</taxon>
        <taxon>Peronosporomycetes</taxon>
        <taxon>Peronosporales</taxon>
        <taxon>Peronosporaceae</taxon>
        <taxon>Phytophthora</taxon>
    </lineage>
</organism>
<dbReference type="Gene3D" id="3.30.530.20">
    <property type="match status" value="1"/>
</dbReference>
<reference evidence="2" key="1">
    <citation type="submission" date="2023-04" db="EMBL/GenBank/DDBJ databases">
        <title>Phytophthora fragariaefolia NBRC 109709.</title>
        <authorList>
            <person name="Ichikawa N."/>
            <person name="Sato H."/>
            <person name="Tonouchi N."/>
        </authorList>
    </citation>
    <scope>NUCLEOTIDE SEQUENCE</scope>
    <source>
        <strain evidence="2">NBRC 109709</strain>
    </source>
</reference>
<dbReference type="PANTHER" id="PTHR13510:SF44">
    <property type="entry name" value="RABENOSYN-5"/>
    <property type="match status" value="1"/>
</dbReference>
<dbReference type="InterPro" id="IPR023393">
    <property type="entry name" value="START-like_dom_sf"/>
</dbReference>
<evidence type="ECO:0000313" key="2">
    <source>
        <dbReference type="EMBL" id="GMF42443.1"/>
    </source>
</evidence>
<feature type="region of interest" description="Disordered" evidence="1">
    <location>
        <begin position="429"/>
        <end position="468"/>
    </location>
</feature>
<dbReference type="PANTHER" id="PTHR13510">
    <property type="entry name" value="FYVE-FINGER-CONTAINING RAB5 EFFECTOR PROTEIN RABENOSYN-5-RELATED"/>
    <property type="match status" value="1"/>
</dbReference>
<evidence type="ECO:0000313" key="3">
    <source>
        <dbReference type="Proteomes" id="UP001165121"/>
    </source>
</evidence>
<dbReference type="InterPro" id="IPR013083">
    <property type="entry name" value="Znf_RING/FYVE/PHD"/>
</dbReference>
<accession>A0A9W6XM84</accession>
<dbReference type="CDD" id="cd00065">
    <property type="entry name" value="FYVE_like_SF"/>
    <property type="match status" value="1"/>
</dbReference>
<proteinExistence type="predicted"/>